<dbReference type="InterPro" id="IPR053924">
    <property type="entry name" value="RecX_HTH_2nd"/>
</dbReference>
<gene>
    <name evidence="5" type="primary">recX</name>
    <name evidence="9" type="ORF">F8O02_05110</name>
</gene>
<comment type="function">
    <text evidence="5">Modulates RecA activity.</text>
</comment>
<dbReference type="AlphaFoldDB" id="A0A7C8FT05"/>
<evidence type="ECO:0000256" key="7">
    <source>
        <dbReference type="SAM" id="MobiDB-lite"/>
    </source>
</evidence>
<dbReference type="EMBL" id="WBKA01000003">
    <property type="protein sequence ID" value="KAB1632388.1"/>
    <property type="molecule type" value="Genomic_DNA"/>
</dbReference>
<dbReference type="GO" id="GO:0005737">
    <property type="term" value="C:cytoplasm"/>
    <property type="evidence" value="ECO:0007669"/>
    <property type="project" value="UniProtKB-SubCell"/>
</dbReference>
<feature type="region of interest" description="Disordered" evidence="7">
    <location>
        <begin position="1"/>
        <end position="55"/>
    </location>
</feature>
<dbReference type="HAMAP" id="MF_01114">
    <property type="entry name" value="RecX"/>
    <property type="match status" value="1"/>
</dbReference>
<feature type="coiled-coil region" evidence="6">
    <location>
        <begin position="105"/>
        <end position="132"/>
    </location>
</feature>
<evidence type="ECO:0000256" key="2">
    <source>
        <dbReference type="ARBA" id="ARBA00009695"/>
    </source>
</evidence>
<keyword evidence="6" id="KW-0175">Coiled coil</keyword>
<evidence type="ECO:0000313" key="10">
    <source>
        <dbReference type="Proteomes" id="UP000481339"/>
    </source>
</evidence>
<evidence type="ECO:0000256" key="3">
    <source>
        <dbReference type="ARBA" id="ARBA00018111"/>
    </source>
</evidence>
<comment type="similarity">
    <text evidence="2 5">Belongs to the RecX family.</text>
</comment>
<dbReference type="Pfam" id="PF02631">
    <property type="entry name" value="RecX_HTH2"/>
    <property type="match status" value="1"/>
</dbReference>
<dbReference type="Proteomes" id="UP000481339">
    <property type="component" value="Unassembled WGS sequence"/>
</dbReference>
<reference evidence="9 10" key="1">
    <citation type="submission" date="2019-09" db="EMBL/GenBank/DDBJ databases">
        <title>Phylogeny of genus Pseudoclavibacter and closely related genus.</title>
        <authorList>
            <person name="Li Y."/>
        </authorList>
    </citation>
    <scope>NUCLEOTIDE SEQUENCE [LARGE SCALE GENOMIC DNA]</scope>
    <source>
        <strain evidence="9 10">JCM 16921</strain>
    </source>
</reference>
<comment type="caution">
    <text evidence="9">The sequence shown here is derived from an EMBL/GenBank/DDBJ whole genome shotgun (WGS) entry which is preliminary data.</text>
</comment>
<feature type="compositionally biased region" description="Low complexity" evidence="7">
    <location>
        <begin position="42"/>
        <end position="55"/>
    </location>
</feature>
<dbReference type="PANTHER" id="PTHR33602">
    <property type="entry name" value="REGULATORY PROTEIN RECX FAMILY PROTEIN"/>
    <property type="match status" value="1"/>
</dbReference>
<protein>
    <recommendedName>
        <fullName evidence="3 5">Regulatory protein RecX</fullName>
    </recommendedName>
</protein>
<evidence type="ECO:0000256" key="6">
    <source>
        <dbReference type="SAM" id="Coils"/>
    </source>
</evidence>
<dbReference type="OrthoDB" id="5244465at2"/>
<accession>A0A7C8FT05</accession>
<comment type="subcellular location">
    <subcellularLocation>
        <location evidence="1 5">Cytoplasm</location>
    </subcellularLocation>
</comment>
<name>A0A7C8FT05_9MICO</name>
<feature type="domain" description="RecX second three-helical" evidence="8">
    <location>
        <begin position="154"/>
        <end position="195"/>
    </location>
</feature>
<dbReference type="PANTHER" id="PTHR33602:SF1">
    <property type="entry name" value="REGULATORY PROTEIN RECX FAMILY PROTEIN"/>
    <property type="match status" value="1"/>
</dbReference>
<dbReference type="InterPro" id="IPR036388">
    <property type="entry name" value="WH-like_DNA-bd_sf"/>
</dbReference>
<proteinExistence type="inferred from homology"/>
<keyword evidence="4 5" id="KW-0963">Cytoplasm</keyword>
<sequence>MGDDTIVSLDAWRGETRGGRSGGRRAPEPHPATEVTGSGHVAGRPAGEEPAADAAGAASVRFVTVESTEPAERLATVTPLGGAAEPVSDSAADALAARLGTSADLLRARAELDRLTSRRDHTMAELRRALEAHELSESAIDQVLQEGVDRGDIDDARLAEQLVRAQLRRRGQGATMIRRTLEERGFERETIEAALSAVGADAQIAEAERLAAKRLRAVAMQPIPVQRHRIGDTLRRRGFDAEVIEAALRAVLG</sequence>
<evidence type="ECO:0000259" key="8">
    <source>
        <dbReference type="Pfam" id="PF02631"/>
    </source>
</evidence>
<evidence type="ECO:0000256" key="1">
    <source>
        <dbReference type="ARBA" id="ARBA00004496"/>
    </source>
</evidence>
<dbReference type="InterPro" id="IPR003783">
    <property type="entry name" value="Regulatory_RecX"/>
</dbReference>
<evidence type="ECO:0000256" key="5">
    <source>
        <dbReference type="HAMAP-Rule" id="MF_01114"/>
    </source>
</evidence>
<dbReference type="Gene3D" id="1.10.10.10">
    <property type="entry name" value="Winged helix-like DNA-binding domain superfamily/Winged helix DNA-binding domain"/>
    <property type="match status" value="2"/>
</dbReference>
<dbReference type="GO" id="GO:0006282">
    <property type="term" value="P:regulation of DNA repair"/>
    <property type="evidence" value="ECO:0007669"/>
    <property type="project" value="UniProtKB-UniRule"/>
</dbReference>
<evidence type="ECO:0000313" key="9">
    <source>
        <dbReference type="EMBL" id="KAB1632388.1"/>
    </source>
</evidence>
<organism evidence="9 10">
    <name type="scientific">Pseudoclavibacter caeni</name>
    <dbReference type="NCBI Taxonomy" id="908846"/>
    <lineage>
        <taxon>Bacteria</taxon>
        <taxon>Bacillati</taxon>
        <taxon>Actinomycetota</taxon>
        <taxon>Actinomycetes</taxon>
        <taxon>Micrococcales</taxon>
        <taxon>Microbacteriaceae</taxon>
        <taxon>Pseudoclavibacter</taxon>
    </lineage>
</organism>
<evidence type="ECO:0000256" key="4">
    <source>
        <dbReference type="ARBA" id="ARBA00022490"/>
    </source>
</evidence>
<keyword evidence="10" id="KW-1185">Reference proteome</keyword>